<comment type="similarity">
    <text evidence="3 6">Belongs to the IPI1/TEX10 family.</text>
</comment>
<sequence>MGSSAKKKREKKKDFQKQKLKVGKARPKADNHTDTSFRSKAIVLNQQLDVNAPSQTATFLHHVSLLSSRSDSQRRDSLAYLTSHVASTPKGNALPITTNALLGSLCPLILDGSAGVRNQLLKLLQTLPNEGIRDHVTKMLPYMRAGMTHLSRDIRATAIDFLSFLIKVAGPELVSSPGGWYQTLECFTTVLGWRSADASKWSSNKASFGGDAKSTARIMQVLAEFLQAGLAGDEAADSRVGPLAADYPLWFTSSLLTPVKSNAYAYLNLFGQQTEDENQILDDREDRLRVFVTHFQPRILAGADAAKQEGGELGRASGLLARTLDRTQNADTAGDHRRRISLPVSNRPRNSSSSP</sequence>
<dbReference type="HOGENOM" id="CLU_050252_2_0_1"/>
<comment type="subunit">
    <text evidence="4">Component of the RIX1 complex, composed of IPI1, RIX1/IPI2 and IPI3 in a 1:2:2 stoichiometry. The complex interacts (via RIX1) with MDN1 (via its hexameric AAA ATPase ring) and the pre-60S ribosome particles.</text>
</comment>
<dbReference type="eggNOG" id="KOG2149">
    <property type="taxonomic scope" value="Eukaryota"/>
</dbReference>
<accession>W9YA43</accession>
<feature type="compositionally biased region" description="Low complexity" evidence="7">
    <location>
        <begin position="345"/>
        <end position="355"/>
    </location>
</feature>
<dbReference type="STRING" id="1182542.W9YA43"/>
<evidence type="ECO:0000256" key="1">
    <source>
        <dbReference type="ARBA" id="ARBA00002355"/>
    </source>
</evidence>
<dbReference type="GO" id="GO:0120330">
    <property type="term" value="C:rixosome complex"/>
    <property type="evidence" value="ECO:0007669"/>
    <property type="project" value="UniProtKB-UniRule"/>
</dbReference>
<organism evidence="9 10">
    <name type="scientific">Capronia epimyces CBS 606.96</name>
    <dbReference type="NCBI Taxonomy" id="1182542"/>
    <lineage>
        <taxon>Eukaryota</taxon>
        <taxon>Fungi</taxon>
        <taxon>Dikarya</taxon>
        <taxon>Ascomycota</taxon>
        <taxon>Pezizomycotina</taxon>
        <taxon>Eurotiomycetes</taxon>
        <taxon>Chaetothyriomycetidae</taxon>
        <taxon>Chaetothyriales</taxon>
        <taxon>Herpotrichiellaceae</taxon>
        <taxon>Capronia</taxon>
    </lineage>
</organism>
<reference evidence="9 10" key="1">
    <citation type="submission" date="2013-03" db="EMBL/GenBank/DDBJ databases">
        <title>The Genome Sequence of Capronia epimyces CBS 606.96.</title>
        <authorList>
            <consortium name="The Broad Institute Genomics Platform"/>
            <person name="Cuomo C."/>
            <person name="de Hoog S."/>
            <person name="Gorbushina A."/>
            <person name="Walker B."/>
            <person name="Young S.K."/>
            <person name="Zeng Q."/>
            <person name="Gargeya S."/>
            <person name="Fitzgerald M."/>
            <person name="Haas B."/>
            <person name="Abouelleil A."/>
            <person name="Allen A.W."/>
            <person name="Alvarado L."/>
            <person name="Arachchi H.M."/>
            <person name="Berlin A.M."/>
            <person name="Chapman S.B."/>
            <person name="Gainer-Dewar J."/>
            <person name="Goldberg J."/>
            <person name="Griggs A."/>
            <person name="Gujja S."/>
            <person name="Hansen M."/>
            <person name="Howarth C."/>
            <person name="Imamovic A."/>
            <person name="Ireland A."/>
            <person name="Larimer J."/>
            <person name="McCowan C."/>
            <person name="Murphy C."/>
            <person name="Pearson M."/>
            <person name="Poon T.W."/>
            <person name="Priest M."/>
            <person name="Roberts A."/>
            <person name="Saif S."/>
            <person name="Shea T."/>
            <person name="Sisk P."/>
            <person name="Sykes S."/>
            <person name="Wortman J."/>
            <person name="Nusbaum C."/>
            <person name="Birren B."/>
        </authorList>
    </citation>
    <scope>NUCLEOTIDE SEQUENCE [LARGE SCALE GENOMIC DNA]</scope>
    <source>
        <strain evidence="9 10">CBS 606.96</strain>
    </source>
</reference>
<evidence type="ECO:0000313" key="10">
    <source>
        <dbReference type="Proteomes" id="UP000019478"/>
    </source>
</evidence>
<gene>
    <name evidence="9" type="ORF">A1O3_03466</name>
</gene>
<dbReference type="SUPFAM" id="SSF48371">
    <property type="entry name" value="ARM repeat"/>
    <property type="match status" value="1"/>
</dbReference>
<name>W9YA43_9EURO</name>
<keyword evidence="10" id="KW-1185">Reference proteome</keyword>
<dbReference type="GO" id="GO:0005634">
    <property type="term" value="C:nucleus"/>
    <property type="evidence" value="ECO:0007669"/>
    <property type="project" value="UniProtKB-SubCell"/>
</dbReference>
<feature type="region of interest" description="Disordered" evidence="7">
    <location>
        <begin position="324"/>
        <end position="355"/>
    </location>
</feature>
<dbReference type="OrthoDB" id="361362at2759"/>
<dbReference type="Gene3D" id="1.25.10.10">
    <property type="entry name" value="Leucine-rich Repeat Variant"/>
    <property type="match status" value="1"/>
</dbReference>
<proteinExistence type="inferred from homology"/>
<keyword evidence="5 6" id="KW-0539">Nucleus</keyword>
<keyword evidence="6" id="KW-0690">Ribosome biogenesis</keyword>
<protein>
    <recommendedName>
        <fullName evidence="6">Pre-rRNA-processing protein</fullName>
    </recommendedName>
</protein>
<evidence type="ECO:0000256" key="7">
    <source>
        <dbReference type="SAM" id="MobiDB-lite"/>
    </source>
</evidence>
<evidence type="ECO:0000259" key="8">
    <source>
        <dbReference type="Pfam" id="PF12333"/>
    </source>
</evidence>
<comment type="function">
    <text evidence="1 6">Component of the RIX1 complex required for processing of ITS2 sequences from 35S pre-rRNA.</text>
</comment>
<dbReference type="InterPro" id="IPR016024">
    <property type="entry name" value="ARM-type_fold"/>
</dbReference>
<dbReference type="PANTHER" id="PTHR16056">
    <property type="entry name" value="REGULATOR OF MICROTUBULE DYNAMICS PROTEIN"/>
    <property type="match status" value="1"/>
</dbReference>
<evidence type="ECO:0000256" key="4">
    <source>
        <dbReference type="ARBA" id="ARBA00011141"/>
    </source>
</evidence>
<dbReference type="AlphaFoldDB" id="W9YA43"/>
<evidence type="ECO:0000313" key="9">
    <source>
        <dbReference type="EMBL" id="EXJ86515.1"/>
    </source>
</evidence>
<dbReference type="RefSeq" id="XP_007731794.1">
    <property type="nucleotide sequence ID" value="XM_007733604.1"/>
</dbReference>
<keyword evidence="6" id="KW-0698">rRNA processing</keyword>
<evidence type="ECO:0000256" key="2">
    <source>
        <dbReference type="ARBA" id="ARBA00004123"/>
    </source>
</evidence>
<feature type="domain" description="Pre-rRNA-processing protein Ipi1 N-terminal" evidence="8">
    <location>
        <begin position="131"/>
        <end position="226"/>
    </location>
</feature>
<dbReference type="Proteomes" id="UP000019478">
    <property type="component" value="Unassembled WGS sequence"/>
</dbReference>
<dbReference type="GO" id="GO:0006364">
    <property type="term" value="P:rRNA processing"/>
    <property type="evidence" value="ECO:0007669"/>
    <property type="project" value="UniProtKB-UniRule"/>
</dbReference>
<evidence type="ECO:0000256" key="3">
    <source>
        <dbReference type="ARBA" id="ARBA00006427"/>
    </source>
</evidence>
<dbReference type="EMBL" id="AMGY01000003">
    <property type="protein sequence ID" value="EXJ86515.1"/>
    <property type="molecule type" value="Genomic_DNA"/>
</dbReference>
<dbReference type="InterPro" id="IPR011989">
    <property type="entry name" value="ARM-like"/>
</dbReference>
<dbReference type="GeneID" id="19167594"/>
<feature type="region of interest" description="Disordered" evidence="7">
    <location>
        <begin position="1"/>
        <end position="34"/>
    </location>
</feature>
<feature type="compositionally biased region" description="Basic residues" evidence="7">
    <location>
        <begin position="1"/>
        <end position="11"/>
    </location>
</feature>
<dbReference type="PANTHER" id="PTHR16056:SF2">
    <property type="entry name" value="TESTIS-EXPRESSED PROTEIN 10"/>
    <property type="match status" value="1"/>
</dbReference>
<evidence type="ECO:0000256" key="5">
    <source>
        <dbReference type="ARBA" id="ARBA00023242"/>
    </source>
</evidence>
<dbReference type="Pfam" id="PF12333">
    <property type="entry name" value="Ipi1_N"/>
    <property type="match status" value="1"/>
</dbReference>
<comment type="subcellular location">
    <subcellularLocation>
        <location evidence="2 6">Nucleus</location>
    </subcellularLocation>
</comment>
<dbReference type="InterPro" id="IPR024679">
    <property type="entry name" value="Ipi1_N"/>
</dbReference>
<evidence type="ECO:0000256" key="6">
    <source>
        <dbReference type="RuleBase" id="RU368021"/>
    </source>
</evidence>
<comment type="caution">
    <text evidence="9">The sequence shown here is derived from an EMBL/GenBank/DDBJ whole genome shotgun (WGS) entry which is preliminary data.</text>
</comment>